<comment type="caution">
    <text evidence="4">The sequence shown here is derived from an EMBL/GenBank/DDBJ whole genome shotgun (WGS) entry which is preliminary data.</text>
</comment>
<feature type="region of interest" description="Disordered" evidence="1">
    <location>
        <begin position="355"/>
        <end position="376"/>
    </location>
</feature>
<protein>
    <submittedName>
        <fullName evidence="4">DUF5821 family protein</fullName>
    </submittedName>
</protein>
<evidence type="ECO:0000259" key="3">
    <source>
        <dbReference type="Pfam" id="PF23336"/>
    </source>
</evidence>
<dbReference type="Pfam" id="PF23336">
    <property type="entry name" value="HTH_TbsP_C"/>
    <property type="match status" value="2"/>
</dbReference>
<organism evidence="4 5">
    <name type="scientific">Halorubrum rutilum</name>
    <dbReference type="NCBI Taxonomy" id="1364933"/>
    <lineage>
        <taxon>Archaea</taxon>
        <taxon>Methanobacteriati</taxon>
        <taxon>Methanobacteriota</taxon>
        <taxon>Stenosarchaea group</taxon>
        <taxon>Halobacteria</taxon>
        <taxon>Halobacteriales</taxon>
        <taxon>Haloferacaceae</taxon>
        <taxon>Halorubrum</taxon>
    </lineage>
</organism>
<feature type="domain" description="Transcriptional regulator TbsP-like C-terminal" evidence="3">
    <location>
        <begin position="177"/>
        <end position="240"/>
    </location>
</feature>
<dbReference type="InterPro" id="IPR056163">
    <property type="entry name" value="TbsP_C"/>
</dbReference>
<feature type="region of interest" description="Disordered" evidence="1">
    <location>
        <begin position="238"/>
        <end position="282"/>
    </location>
</feature>
<dbReference type="Proteomes" id="UP001596545">
    <property type="component" value="Unassembled WGS sequence"/>
</dbReference>
<name>A0ABD6AL61_9EURY</name>
<feature type="domain" description="Transcriptional regulator TbsP-like C-terminal" evidence="3">
    <location>
        <begin position="281"/>
        <end position="346"/>
    </location>
</feature>
<dbReference type="InterPro" id="IPR043859">
    <property type="entry name" value="TbsP-like_N"/>
</dbReference>
<dbReference type="RefSeq" id="WP_256409037.1">
    <property type="nucleotide sequence ID" value="NZ_JANHDN010000004.1"/>
</dbReference>
<dbReference type="Pfam" id="PF19138">
    <property type="entry name" value="TbsP_N"/>
    <property type="match status" value="1"/>
</dbReference>
<evidence type="ECO:0000256" key="1">
    <source>
        <dbReference type="SAM" id="MobiDB-lite"/>
    </source>
</evidence>
<feature type="compositionally biased region" description="Basic and acidic residues" evidence="1">
    <location>
        <begin position="253"/>
        <end position="282"/>
    </location>
</feature>
<feature type="domain" description="Transcriptional regulator TbsP N-terminal" evidence="2">
    <location>
        <begin position="27"/>
        <end position="176"/>
    </location>
</feature>
<reference evidence="4 5" key="1">
    <citation type="journal article" date="2019" name="Int. J. Syst. Evol. Microbiol.">
        <title>The Global Catalogue of Microorganisms (GCM) 10K type strain sequencing project: providing services to taxonomists for standard genome sequencing and annotation.</title>
        <authorList>
            <consortium name="The Broad Institute Genomics Platform"/>
            <consortium name="The Broad Institute Genome Sequencing Center for Infectious Disease"/>
            <person name="Wu L."/>
            <person name="Ma J."/>
        </authorList>
    </citation>
    <scope>NUCLEOTIDE SEQUENCE [LARGE SCALE GENOMIC DNA]</scope>
    <source>
        <strain evidence="4 5">CGMCC 1.12554</strain>
    </source>
</reference>
<proteinExistence type="predicted"/>
<accession>A0ABD6AL61</accession>
<keyword evidence="5" id="KW-1185">Reference proteome</keyword>
<sequence>MAPPGGGNGDASTDEPSEVAAAVDEYDEGLSSALESALAGRSGVVAVGVPLGLLPPVLAARRRTDDDEPWRIACRPGAVDALGRAVVLGTAVAEAVAAGEFELRTLADDAGRGGAADTETAGRPLAFATPDRVDAVAGPGSARTLVSETSGETASAAFGAAAARFDAATPATVGMPPRTRLLDAARETLDDRFADDVAAIFDALDHGAVGRTGTVTDRTLLVALAARHDHLFRDLRQWVDGGGNRGDGNEGDAADRGAEDRVASGEDRVAAGKDRVASGEDRVAAGEDRVAVAPGQELTADRRALVERELIESIRVPTGPGRPLLRLRAVDEALLRAEPTEVLSVLRGRFALPLDGNGTPRSGAGGAGRRPVWDRK</sequence>
<evidence type="ECO:0000313" key="5">
    <source>
        <dbReference type="Proteomes" id="UP001596545"/>
    </source>
</evidence>
<dbReference type="AlphaFoldDB" id="A0ABD6AL61"/>
<evidence type="ECO:0000313" key="4">
    <source>
        <dbReference type="EMBL" id="MFC7324571.1"/>
    </source>
</evidence>
<evidence type="ECO:0000259" key="2">
    <source>
        <dbReference type="Pfam" id="PF19138"/>
    </source>
</evidence>
<dbReference type="EMBL" id="JBHTBL010000005">
    <property type="protein sequence ID" value="MFC7324571.1"/>
    <property type="molecule type" value="Genomic_DNA"/>
</dbReference>
<gene>
    <name evidence="4" type="ORF">ACFQMF_08265</name>
</gene>